<dbReference type="EMBL" id="PUHZ01000010">
    <property type="protein sequence ID" value="PQO46202.1"/>
    <property type="molecule type" value="Genomic_DNA"/>
</dbReference>
<gene>
    <name evidence="3" type="ORF">C5Y93_09445</name>
</gene>
<dbReference type="PANTHER" id="PTHR30093:SF2">
    <property type="entry name" value="TYPE II SECRETION SYSTEM PROTEIN H"/>
    <property type="match status" value="1"/>
</dbReference>
<keyword evidence="1" id="KW-0812">Transmembrane</keyword>
<dbReference type="NCBIfam" id="TIGR02532">
    <property type="entry name" value="IV_pilin_GFxxxE"/>
    <property type="match status" value="1"/>
</dbReference>
<feature type="domain" description="DUF1559" evidence="2">
    <location>
        <begin position="35"/>
        <end position="297"/>
    </location>
</feature>
<feature type="transmembrane region" description="Helical" evidence="1">
    <location>
        <begin position="12"/>
        <end position="34"/>
    </location>
</feature>
<dbReference type="InterPro" id="IPR045584">
    <property type="entry name" value="Pilin-like"/>
</dbReference>
<evidence type="ECO:0000313" key="3">
    <source>
        <dbReference type="EMBL" id="PQO46202.1"/>
    </source>
</evidence>
<dbReference type="InterPro" id="IPR012902">
    <property type="entry name" value="N_methyl_site"/>
</dbReference>
<dbReference type="PANTHER" id="PTHR30093">
    <property type="entry name" value="GENERAL SECRETION PATHWAY PROTEIN G"/>
    <property type="match status" value="1"/>
</dbReference>
<accession>A0A2S8GP56</accession>
<proteinExistence type="predicted"/>
<reference evidence="3 4" key="1">
    <citation type="submission" date="2018-02" db="EMBL/GenBank/DDBJ databases">
        <title>Comparative genomes isolates from brazilian mangrove.</title>
        <authorList>
            <person name="Araujo J.E."/>
            <person name="Taketani R.G."/>
            <person name="Silva M.C.P."/>
            <person name="Loureco M.V."/>
            <person name="Andreote F.D."/>
        </authorList>
    </citation>
    <scope>NUCLEOTIDE SEQUENCE [LARGE SCALE GENOMIC DNA]</scope>
    <source>
        <strain evidence="3 4">Nap-Phe MGV</strain>
    </source>
</reference>
<evidence type="ECO:0000313" key="4">
    <source>
        <dbReference type="Proteomes" id="UP000237819"/>
    </source>
</evidence>
<dbReference type="AlphaFoldDB" id="A0A2S8GP56"/>
<dbReference type="NCBIfam" id="TIGR04294">
    <property type="entry name" value="pre_pil_HX9DG"/>
    <property type="match status" value="1"/>
</dbReference>
<sequence length="316" mass="34548">MKISRRNRLGFTLVELLVVIAIIGVLVALLLPAVQQAREAARRMSCGNNLKQLALACHNYHDTFLELPTGSQQLIGWRISILPFIEQKNLTDKFNYTETFSGNADTGNAKLLEKLELDAFICPSTQPPQSYPWNKRHHQYHSYCGVNGAVDRNATNQAEWGACKQFYGYSCDNGTMGYNQELTFANITDGTSNTLMIGEQSGYDPGMEEWNSGLKQGYHGGWHGAGNSVVNASATQTGIGGGMAPIVYPPNSVCSSGDRWVCGMAYVNSCNYNSYHPGGVQFALADGSVRFVPETTDLVLLKRLAMRGDGRVASMP</sequence>
<name>A0A2S8GP56_9BACT</name>
<evidence type="ECO:0000256" key="1">
    <source>
        <dbReference type="SAM" id="Phobius"/>
    </source>
</evidence>
<evidence type="ECO:0000259" key="2">
    <source>
        <dbReference type="Pfam" id="PF07596"/>
    </source>
</evidence>
<dbReference type="Proteomes" id="UP000237819">
    <property type="component" value="Unassembled WGS sequence"/>
</dbReference>
<protein>
    <submittedName>
        <fullName evidence="3">Prepilin-type cleavage/methylation domain-containing protein</fullName>
    </submittedName>
</protein>
<dbReference type="InterPro" id="IPR011453">
    <property type="entry name" value="DUF1559"/>
</dbReference>
<dbReference type="Pfam" id="PF07596">
    <property type="entry name" value="SBP_bac_10"/>
    <property type="match status" value="1"/>
</dbReference>
<dbReference type="InterPro" id="IPR027558">
    <property type="entry name" value="Pre_pil_HX9DG_C"/>
</dbReference>
<keyword evidence="1" id="KW-0472">Membrane</keyword>
<organism evidence="3 4">
    <name type="scientific">Blastopirellula marina</name>
    <dbReference type="NCBI Taxonomy" id="124"/>
    <lineage>
        <taxon>Bacteria</taxon>
        <taxon>Pseudomonadati</taxon>
        <taxon>Planctomycetota</taxon>
        <taxon>Planctomycetia</taxon>
        <taxon>Pirellulales</taxon>
        <taxon>Pirellulaceae</taxon>
        <taxon>Blastopirellula</taxon>
    </lineage>
</organism>
<dbReference type="Pfam" id="PF07963">
    <property type="entry name" value="N_methyl"/>
    <property type="match status" value="1"/>
</dbReference>
<dbReference type="SUPFAM" id="SSF54523">
    <property type="entry name" value="Pili subunits"/>
    <property type="match status" value="1"/>
</dbReference>
<comment type="caution">
    <text evidence="3">The sequence shown here is derived from an EMBL/GenBank/DDBJ whole genome shotgun (WGS) entry which is preliminary data.</text>
</comment>
<dbReference type="Gene3D" id="3.30.700.10">
    <property type="entry name" value="Glycoprotein, Type 4 Pilin"/>
    <property type="match status" value="1"/>
</dbReference>
<keyword evidence="1" id="KW-1133">Transmembrane helix</keyword>